<organism evidence="4 5">
    <name type="scientific">Paenibacillus tianmuensis</name>
    <dbReference type="NCBI Taxonomy" id="624147"/>
    <lineage>
        <taxon>Bacteria</taxon>
        <taxon>Bacillati</taxon>
        <taxon>Bacillota</taxon>
        <taxon>Bacilli</taxon>
        <taxon>Bacillales</taxon>
        <taxon>Paenibacillaceae</taxon>
        <taxon>Paenibacillus</taxon>
    </lineage>
</organism>
<dbReference type="EMBL" id="FMTT01000052">
    <property type="protein sequence ID" value="SCW80568.1"/>
    <property type="molecule type" value="Genomic_DNA"/>
</dbReference>
<dbReference type="InterPro" id="IPR039424">
    <property type="entry name" value="SBP_5"/>
</dbReference>
<gene>
    <name evidence="4" type="ORF">SAMN04487970_10527</name>
</gene>
<keyword evidence="5" id="KW-1185">Reference proteome</keyword>
<dbReference type="Proteomes" id="UP000198601">
    <property type="component" value="Unassembled WGS sequence"/>
</dbReference>
<dbReference type="AlphaFoldDB" id="A0A1G4TGR9"/>
<dbReference type="InterPro" id="IPR025370">
    <property type="entry name" value="SgrR_HTH_N"/>
</dbReference>
<evidence type="ECO:0000313" key="4">
    <source>
        <dbReference type="EMBL" id="SCW80568.1"/>
    </source>
</evidence>
<dbReference type="RefSeq" id="WP_090675978.1">
    <property type="nucleotide sequence ID" value="NZ_FMTT01000052.1"/>
</dbReference>
<dbReference type="Pfam" id="PF00496">
    <property type="entry name" value="SBP_bac_5"/>
    <property type="match status" value="1"/>
</dbReference>
<dbReference type="CDD" id="cd08507">
    <property type="entry name" value="PBP2_SgrR_like"/>
    <property type="match status" value="1"/>
</dbReference>
<feature type="domain" description="Solute-binding protein family 5" evidence="2">
    <location>
        <begin position="175"/>
        <end position="427"/>
    </location>
</feature>
<proteinExistence type="predicted"/>
<dbReference type="GO" id="GO:0015833">
    <property type="term" value="P:peptide transport"/>
    <property type="evidence" value="ECO:0007669"/>
    <property type="project" value="TreeGrafter"/>
</dbReference>
<dbReference type="Gene3D" id="3.10.105.10">
    <property type="entry name" value="Dipeptide-binding Protein, Domain 3"/>
    <property type="match status" value="1"/>
</dbReference>
<evidence type="ECO:0000256" key="1">
    <source>
        <dbReference type="ARBA" id="ARBA00023125"/>
    </source>
</evidence>
<feature type="domain" description="Transcriptional regulator SgrR N-terminal HTH" evidence="3">
    <location>
        <begin position="7"/>
        <end position="106"/>
    </location>
</feature>
<evidence type="ECO:0000259" key="3">
    <source>
        <dbReference type="Pfam" id="PF12793"/>
    </source>
</evidence>
<dbReference type="InterPro" id="IPR000914">
    <property type="entry name" value="SBP_5_dom"/>
</dbReference>
<name>A0A1G4TGR9_9BACL</name>
<dbReference type="GO" id="GO:1904680">
    <property type="term" value="F:peptide transmembrane transporter activity"/>
    <property type="evidence" value="ECO:0007669"/>
    <property type="project" value="TreeGrafter"/>
</dbReference>
<dbReference type="Gene3D" id="3.40.190.10">
    <property type="entry name" value="Periplasmic binding protein-like II"/>
    <property type="match status" value="1"/>
</dbReference>
<protein>
    <submittedName>
        <fullName evidence="4">DNA-binding transcriptional regulator SgrR of sgrS sRNA, contains a MarR-type HTH domain and a solute-binding domain</fullName>
    </submittedName>
</protein>
<reference evidence="5" key="1">
    <citation type="submission" date="2016-10" db="EMBL/GenBank/DDBJ databases">
        <authorList>
            <person name="Varghese N."/>
            <person name="Submissions S."/>
        </authorList>
    </citation>
    <scope>NUCLEOTIDE SEQUENCE [LARGE SCALE GENOMIC DNA]</scope>
    <source>
        <strain evidence="5">CGMCC 1.8946</strain>
    </source>
</reference>
<dbReference type="SUPFAM" id="SSF53850">
    <property type="entry name" value="Periplasmic binding protein-like II"/>
    <property type="match status" value="1"/>
</dbReference>
<dbReference type="PANTHER" id="PTHR30290:SF72">
    <property type="entry name" value="HTH-TYPE TRANSCRIPTIONAL REGULATOR SGRR"/>
    <property type="match status" value="1"/>
</dbReference>
<keyword evidence="1 4" id="KW-0238">DNA-binding</keyword>
<dbReference type="OrthoDB" id="5894719at2"/>
<evidence type="ECO:0000313" key="5">
    <source>
        <dbReference type="Proteomes" id="UP000198601"/>
    </source>
</evidence>
<dbReference type="Pfam" id="PF12793">
    <property type="entry name" value="SgrR_N"/>
    <property type="match status" value="1"/>
</dbReference>
<evidence type="ECO:0000259" key="2">
    <source>
        <dbReference type="Pfam" id="PF00496"/>
    </source>
</evidence>
<dbReference type="STRING" id="624147.SAMN04487970_10527"/>
<sequence length="610" mass="70446">MLTVPHFLELRQYFNSHEVGKPFSVTVDKLAGIWYCTPRYAKRIVRKLCELGWIEWKAGRGRGHTSALTLLTDSDEILLREAKLRMEQGDVKEALELMNRFGAAAVKEQFMDWLSEGMGFSTQAVSNKLQDTLRFPMYRKILTLDPGLIHYHFDAHMAGQLFNTLVEYDQESRTVLPCIAHSWEKSVDAKEWTFHLKKGVMFHHGRELTAHDVVFSLDRIRLNPERFESSWMFQDIETIDVLDHKTVRIRLKEPNYLFLRLLSTIPASIVPEEIVRAGEAEFGKKPVGTGPFRMVRLNEGICILEAFPAHFQGRPHLDRVEVLIFPEMETGCLKEPDWTSVMISNGDASKAQREAWIKGNSEWCDVETLFSCCSLLVFNQWKIGPQNHPEFRQALHHIIDREQMIAELGGDRIFPAQGFRPYHPVSEITTVHSRVSRSEILTMLNASGYQGETFRLLTTAYHEEDAIWIRERCESFGVHMEIEVRDPSEFAVHHSLPEHDCLLFGNTFSNDEVSELEMVLQKNYLLSAFDEPVAKAVKKAAVSIFRESDEKERQHKLADMEYLIRQTYSVLYLVHKKNNTSFHKSLCGVTVNASGWLDFHKIWFHPHVSP</sequence>
<accession>A0A1G4TGR9</accession>
<dbReference type="GO" id="GO:0003677">
    <property type="term" value="F:DNA binding"/>
    <property type="evidence" value="ECO:0007669"/>
    <property type="project" value="UniProtKB-KW"/>
</dbReference>
<dbReference type="PANTHER" id="PTHR30290">
    <property type="entry name" value="PERIPLASMIC BINDING COMPONENT OF ABC TRANSPORTER"/>
    <property type="match status" value="1"/>
</dbReference>